<dbReference type="GO" id="GO:0000145">
    <property type="term" value="C:exocyst"/>
    <property type="evidence" value="ECO:0007669"/>
    <property type="project" value="InterPro"/>
</dbReference>
<name>A0AAF0UY49_SOLVR</name>
<accession>A0AAF0UY49</accession>
<keyword evidence="7" id="KW-1185">Reference proteome</keyword>
<dbReference type="GO" id="GO:0006887">
    <property type="term" value="P:exocytosis"/>
    <property type="evidence" value="ECO:0007669"/>
    <property type="project" value="UniProtKB-KW"/>
</dbReference>
<organism evidence="6 7">
    <name type="scientific">Solanum verrucosum</name>
    <dbReference type="NCBI Taxonomy" id="315347"/>
    <lineage>
        <taxon>Eukaryota</taxon>
        <taxon>Viridiplantae</taxon>
        <taxon>Streptophyta</taxon>
        <taxon>Embryophyta</taxon>
        <taxon>Tracheophyta</taxon>
        <taxon>Spermatophyta</taxon>
        <taxon>Magnoliopsida</taxon>
        <taxon>eudicotyledons</taxon>
        <taxon>Gunneridae</taxon>
        <taxon>Pentapetalae</taxon>
        <taxon>asterids</taxon>
        <taxon>lamiids</taxon>
        <taxon>Solanales</taxon>
        <taxon>Solanaceae</taxon>
        <taxon>Solanoideae</taxon>
        <taxon>Solaneae</taxon>
        <taxon>Solanum</taxon>
    </lineage>
</organism>
<feature type="domain" description="Exocyst complex subunit Exo70 C-terminal" evidence="5">
    <location>
        <begin position="69"/>
        <end position="116"/>
    </location>
</feature>
<evidence type="ECO:0000259" key="5">
    <source>
        <dbReference type="Pfam" id="PF03081"/>
    </source>
</evidence>
<dbReference type="InterPro" id="IPR016159">
    <property type="entry name" value="Cullin_repeat-like_dom_sf"/>
</dbReference>
<comment type="function">
    <text evidence="4">Component of the exocyst complex.</text>
</comment>
<evidence type="ECO:0000313" key="7">
    <source>
        <dbReference type="Proteomes" id="UP001234989"/>
    </source>
</evidence>
<evidence type="ECO:0000256" key="2">
    <source>
        <dbReference type="ARBA" id="ARBA00022448"/>
    </source>
</evidence>
<gene>
    <name evidence="6" type="ORF">MTR67_047069</name>
</gene>
<dbReference type="GO" id="GO:0015031">
    <property type="term" value="P:protein transport"/>
    <property type="evidence" value="ECO:0007669"/>
    <property type="project" value="UniProtKB-KW"/>
</dbReference>
<evidence type="ECO:0000256" key="4">
    <source>
        <dbReference type="RuleBase" id="RU365026"/>
    </source>
</evidence>
<sequence length="117" mass="13390">MLEQLFLGWLDELKEIPESIGDILTLNLIQIGQCTSALENSAKRIQEEMLIRGTCICIVIRYRPTGISTWNVRALQTNLDGKSKQYKDPSLTNLFLMNNIHYMVRSVRRSESQGFIG</sequence>
<dbReference type="Proteomes" id="UP001234989">
    <property type="component" value="Chromosome 11"/>
</dbReference>
<dbReference type="PANTHER" id="PTHR12542">
    <property type="entry name" value="EXOCYST COMPLEX PROTEIN EXO70"/>
    <property type="match status" value="1"/>
</dbReference>
<keyword evidence="3 4" id="KW-0268">Exocytosis</keyword>
<keyword evidence="4" id="KW-0653">Protein transport</keyword>
<dbReference type="Gene3D" id="1.20.1280.170">
    <property type="entry name" value="Exocyst complex component Exo70"/>
    <property type="match status" value="1"/>
</dbReference>
<comment type="similarity">
    <text evidence="1 4">Belongs to the EXO70 family.</text>
</comment>
<dbReference type="InterPro" id="IPR046364">
    <property type="entry name" value="Exo70_C"/>
</dbReference>
<evidence type="ECO:0000256" key="3">
    <source>
        <dbReference type="ARBA" id="ARBA00022483"/>
    </source>
</evidence>
<dbReference type="PANTHER" id="PTHR12542:SF41">
    <property type="entry name" value="EXOCYST COMPLEX COMPONENT 7"/>
    <property type="match status" value="1"/>
</dbReference>
<dbReference type="InterPro" id="IPR004140">
    <property type="entry name" value="Exo70"/>
</dbReference>
<evidence type="ECO:0000256" key="1">
    <source>
        <dbReference type="ARBA" id="ARBA00006756"/>
    </source>
</evidence>
<keyword evidence="2 4" id="KW-0813">Transport</keyword>
<proteinExistence type="inferred from homology"/>
<protein>
    <recommendedName>
        <fullName evidence="4">Exocyst subunit Exo70 family protein</fullName>
    </recommendedName>
</protein>
<dbReference type="AlphaFoldDB" id="A0AAF0UY49"/>
<dbReference type="EMBL" id="CP133622">
    <property type="protein sequence ID" value="WMV53684.1"/>
    <property type="molecule type" value="Genomic_DNA"/>
</dbReference>
<dbReference type="SUPFAM" id="SSF74788">
    <property type="entry name" value="Cullin repeat-like"/>
    <property type="match status" value="1"/>
</dbReference>
<dbReference type="Pfam" id="PF03081">
    <property type="entry name" value="Exo70_C"/>
    <property type="match status" value="1"/>
</dbReference>
<reference evidence="6" key="1">
    <citation type="submission" date="2023-08" db="EMBL/GenBank/DDBJ databases">
        <title>A de novo genome assembly of Solanum verrucosum Schlechtendal, a Mexican diploid species geographically isolated from the other diploid A-genome species in potato relatives.</title>
        <authorList>
            <person name="Hosaka K."/>
        </authorList>
    </citation>
    <scope>NUCLEOTIDE SEQUENCE</scope>
    <source>
        <tissue evidence="6">Young leaves</tissue>
    </source>
</reference>
<evidence type="ECO:0000313" key="6">
    <source>
        <dbReference type="EMBL" id="WMV53684.1"/>
    </source>
</evidence>
<dbReference type="GO" id="GO:0005546">
    <property type="term" value="F:phosphatidylinositol-4,5-bisphosphate binding"/>
    <property type="evidence" value="ECO:0007669"/>
    <property type="project" value="InterPro"/>
</dbReference>